<accession>A0A022QUT2</accession>
<keyword evidence="3" id="KW-1185">Reference proteome</keyword>
<dbReference type="STRING" id="4155.A0A022QUT2"/>
<dbReference type="PhylomeDB" id="A0A022QUT2"/>
<dbReference type="CDD" id="cd22157">
    <property type="entry name" value="F-box_AtFBW1-like"/>
    <property type="match status" value="1"/>
</dbReference>
<dbReference type="Proteomes" id="UP000030748">
    <property type="component" value="Unassembled WGS sequence"/>
</dbReference>
<dbReference type="SUPFAM" id="SSF81383">
    <property type="entry name" value="F-box domain"/>
    <property type="match status" value="1"/>
</dbReference>
<dbReference type="Pfam" id="PF00646">
    <property type="entry name" value="F-box"/>
    <property type="match status" value="1"/>
</dbReference>
<proteinExistence type="predicted"/>
<dbReference type="Pfam" id="PF07734">
    <property type="entry name" value="FBA_1"/>
    <property type="match status" value="1"/>
</dbReference>
<dbReference type="InterPro" id="IPR036047">
    <property type="entry name" value="F-box-like_dom_sf"/>
</dbReference>
<evidence type="ECO:0000259" key="1">
    <source>
        <dbReference type="PROSITE" id="PS50181"/>
    </source>
</evidence>
<gene>
    <name evidence="2" type="ORF">MIMGU_mgv1a026067mg</name>
</gene>
<protein>
    <recommendedName>
        <fullName evidence="1">F-box domain-containing protein</fullName>
    </recommendedName>
</protein>
<dbReference type="Gene3D" id="1.20.1280.50">
    <property type="match status" value="1"/>
</dbReference>
<dbReference type="PANTHER" id="PTHR31672:SF13">
    <property type="entry name" value="F-BOX PROTEIN CPR30-LIKE"/>
    <property type="match status" value="1"/>
</dbReference>
<dbReference type="AlphaFoldDB" id="A0A022QUT2"/>
<dbReference type="InterPro" id="IPR006527">
    <property type="entry name" value="F-box-assoc_dom_typ1"/>
</dbReference>
<dbReference type="InterPro" id="IPR017451">
    <property type="entry name" value="F-box-assoc_interact_dom"/>
</dbReference>
<dbReference type="SMART" id="SM00256">
    <property type="entry name" value="FBOX"/>
    <property type="match status" value="1"/>
</dbReference>
<dbReference type="PROSITE" id="PS50181">
    <property type="entry name" value="FBOX"/>
    <property type="match status" value="1"/>
</dbReference>
<evidence type="ECO:0000313" key="3">
    <source>
        <dbReference type="Proteomes" id="UP000030748"/>
    </source>
</evidence>
<dbReference type="PANTHER" id="PTHR31672">
    <property type="entry name" value="BNACNNG10540D PROTEIN"/>
    <property type="match status" value="1"/>
</dbReference>
<evidence type="ECO:0000313" key="2">
    <source>
        <dbReference type="EMBL" id="EYU31666.1"/>
    </source>
</evidence>
<organism evidence="2 3">
    <name type="scientific">Erythranthe guttata</name>
    <name type="common">Yellow monkey flower</name>
    <name type="synonym">Mimulus guttatus</name>
    <dbReference type="NCBI Taxonomy" id="4155"/>
    <lineage>
        <taxon>Eukaryota</taxon>
        <taxon>Viridiplantae</taxon>
        <taxon>Streptophyta</taxon>
        <taxon>Embryophyta</taxon>
        <taxon>Tracheophyta</taxon>
        <taxon>Spermatophyta</taxon>
        <taxon>Magnoliopsida</taxon>
        <taxon>eudicotyledons</taxon>
        <taxon>Gunneridae</taxon>
        <taxon>Pentapetalae</taxon>
        <taxon>asterids</taxon>
        <taxon>lamiids</taxon>
        <taxon>Lamiales</taxon>
        <taxon>Phrymaceae</taxon>
        <taxon>Erythranthe</taxon>
    </lineage>
</organism>
<dbReference type="InterPro" id="IPR050796">
    <property type="entry name" value="SCF_F-box_component"/>
</dbReference>
<dbReference type="NCBIfam" id="TIGR01640">
    <property type="entry name" value="F_box_assoc_1"/>
    <property type="match status" value="1"/>
</dbReference>
<name>A0A022QUT2_ERYGU</name>
<sequence>MELGLISTDLPEEIIEEILCNLPVKSLLRFKSVSKQWRSLFSSKSFIKRHLKKSTTYLSHNRLFILNRVDDFINRSRRSCSLSSLLENSTATISDRHPTDHIYDRISEDADADANYFHRYYCPYYRYPEMMTSTTIGDDGNPNNDGFGILGSCNGLTLVTIGMRDLFMWNPTTRQAKKIVPPESHCFTDGFKNIRRRSFLYGLGYVESTDEYKIVCIFFSYMNHRPTEIYSSRTGSWKKIQNFDNEFTFNGNKEFINGKFVNGKFHWLIKHNNGGKWDIVALDLSEEKYEIVGRPPNFPDRYLSFTSYHEVNSRVTDVWVMTKYGETGSWIRAWTLYSEMARGITCMLWLRLTTAENGDSIILVSYGPDAVVYNGFGVLHKSRVDMIDSSTPKYNVEIDANIYVESLVTFHRFSNL</sequence>
<dbReference type="EMBL" id="KI630918">
    <property type="protein sequence ID" value="EYU31666.1"/>
    <property type="molecule type" value="Genomic_DNA"/>
</dbReference>
<reference evidence="2 3" key="1">
    <citation type="journal article" date="2013" name="Proc. Natl. Acad. Sci. U.S.A.">
        <title>Fine-scale variation in meiotic recombination in Mimulus inferred from population shotgun sequencing.</title>
        <authorList>
            <person name="Hellsten U."/>
            <person name="Wright K.M."/>
            <person name="Jenkins J."/>
            <person name="Shu S."/>
            <person name="Yuan Y."/>
            <person name="Wessler S.R."/>
            <person name="Schmutz J."/>
            <person name="Willis J.H."/>
            <person name="Rokhsar D.S."/>
        </authorList>
    </citation>
    <scope>NUCLEOTIDE SEQUENCE [LARGE SCALE GENOMIC DNA]</scope>
    <source>
        <strain evidence="3">cv. DUN x IM62</strain>
    </source>
</reference>
<dbReference type="InterPro" id="IPR001810">
    <property type="entry name" value="F-box_dom"/>
</dbReference>
<feature type="domain" description="F-box" evidence="1">
    <location>
        <begin position="4"/>
        <end position="50"/>
    </location>
</feature>